<comment type="caution">
    <text evidence="1">The sequence shown here is derived from an EMBL/GenBank/DDBJ whole genome shotgun (WGS) entry which is preliminary data.</text>
</comment>
<organism evidence="1 2">
    <name type="scientific">Rhodococcus wratislaviensis</name>
    <name type="common">Tsukamurella wratislaviensis</name>
    <dbReference type="NCBI Taxonomy" id="44752"/>
    <lineage>
        <taxon>Bacteria</taxon>
        <taxon>Bacillati</taxon>
        <taxon>Actinomycetota</taxon>
        <taxon>Actinomycetes</taxon>
        <taxon>Mycobacteriales</taxon>
        <taxon>Nocardiaceae</taxon>
        <taxon>Rhodococcus</taxon>
    </lineage>
</organism>
<gene>
    <name evidence="1" type="ORF">Rhow_002960</name>
</gene>
<name>A0A402C742_RHOWR</name>
<protein>
    <submittedName>
        <fullName evidence="1">Uncharacterized protein</fullName>
    </submittedName>
</protein>
<evidence type="ECO:0000313" key="2">
    <source>
        <dbReference type="Proteomes" id="UP000287519"/>
    </source>
</evidence>
<evidence type="ECO:0000313" key="1">
    <source>
        <dbReference type="EMBL" id="GCE39436.1"/>
    </source>
</evidence>
<sequence>MRREVVSAQASRSASSRIATLLIVVVVVLVVRGGETIPADLAFGAG</sequence>
<keyword evidence="2" id="KW-1185">Reference proteome</keyword>
<dbReference type="AlphaFoldDB" id="A0A402C742"/>
<reference evidence="1 2" key="1">
    <citation type="submission" date="2018-11" db="EMBL/GenBank/DDBJ databases">
        <title>Microbial catabolism of amino acid.</title>
        <authorList>
            <person name="Hibi M."/>
            <person name="Ogawa J."/>
        </authorList>
    </citation>
    <scope>NUCLEOTIDE SEQUENCE [LARGE SCALE GENOMIC DNA]</scope>
    <source>
        <strain evidence="1 2">C31-06</strain>
    </source>
</reference>
<dbReference type="Proteomes" id="UP000287519">
    <property type="component" value="Unassembled WGS sequence"/>
</dbReference>
<accession>A0A402C742</accession>
<dbReference type="EMBL" id="BHYM01000027">
    <property type="protein sequence ID" value="GCE39436.1"/>
    <property type="molecule type" value="Genomic_DNA"/>
</dbReference>
<proteinExistence type="predicted"/>